<reference evidence="1" key="1">
    <citation type="submission" date="2022-01" db="UniProtKB">
        <authorList>
            <consortium name="EnsemblMetazoa"/>
        </authorList>
    </citation>
    <scope>IDENTIFICATION</scope>
</reference>
<keyword evidence="2" id="KW-1185">Reference proteome</keyword>
<sequence>MKLFKILLLRMRGITEEPKSGRPVLNDDELREAIELDTSQTLHKLPRVFNVDNETIRPDLHRPGRTWTLSKWVPQKLPNDRHCRIFQKSTQVNCNEYLLPWPRNNLLS</sequence>
<dbReference type="AlphaFoldDB" id="A0A8I6SJH9"/>
<name>A0A8I6SJH9_CIMLE</name>
<accession>A0A8I6SJH9</accession>
<proteinExistence type="predicted"/>
<dbReference type="KEGG" id="clec:112127013"/>
<protein>
    <submittedName>
        <fullName evidence="1">Uncharacterized protein</fullName>
    </submittedName>
</protein>
<dbReference type="Proteomes" id="UP000494040">
    <property type="component" value="Unassembled WGS sequence"/>
</dbReference>
<evidence type="ECO:0000313" key="2">
    <source>
        <dbReference type="Proteomes" id="UP000494040"/>
    </source>
</evidence>
<evidence type="ECO:0000313" key="1">
    <source>
        <dbReference type="EnsemblMetazoa" id="XP_024083012.1"/>
    </source>
</evidence>
<organism evidence="1 2">
    <name type="scientific">Cimex lectularius</name>
    <name type="common">Bed bug</name>
    <name type="synonym">Acanthia lectularia</name>
    <dbReference type="NCBI Taxonomy" id="79782"/>
    <lineage>
        <taxon>Eukaryota</taxon>
        <taxon>Metazoa</taxon>
        <taxon>Ecdysozoa</taxon>
        <taxon>Arthropoda</taxon>
        <taxon>Hexapoda</taxon>
        <taxon>Insecta</taxon>
        <taxon>Pterygota</taxon>
        <taxon>Neoptera</taxon>
        <taxon>Paraneoptera</taxon>
        <taxon>Hemiptera</taxon>
        <taxon>Heteroptera</taxon>
        <taxon>Panheteroptera</taxon>
        <taxon>Cimicomorpha</taxon>
        <taxon>Cimicidae</taxon>
        <taxon>Cimex</taxon>
    </lineage>
</organism>
<dbReference type="OrthoDB" id="616263at2759"/>
<dbReference type="EnsemblMetazoa" id="XM_024227244.1">
    <property type="protein sequence ID" value="XP_024083012.1"/>
    <property type="gene ID" value="LOC112127013"/>
</dbReference>
<dbReference type="GeneID" id="112127013"/>
<dbReference type="RefSeq" id="XP_024083012.1">
    <property type="nucleotide sequence ID" value="XM_024227244.1"/>
</dbReference>